<evidence type="ECO:0000313" key="6">
    <source>
        <dbReference type="Proteomes" id="UP001165085"/>
    </source>
</evidence>
<evidence type="ECO:0000313" key="5">
    <source>
        <dbReference type="EMBL" id="GMH54480.1"/>
    </source>
</evidence>
<feature type="repeat" description="ANK" evidence="3">
    <location>
        <begin position="347"/>
        <end position="379"/>
    </location>
</feature>
<accession>A0A9W6ZQA5</accession>
<organism evidence="5 6">
    <name type="scientific">Triparma strigata</name>
    <dbReference type="NCBI Taxonomy" id="1606541"/>
    <lineage>
        <taxon>Eukaryota</taxon>
        <taxon>Sar</taxon>
        <taxon>Stramenopiles</taxon>
        <taxon>Ochrophyta</taxon>
        <taxon>Bolidophyceae</taxon>
        <taxon>Parmales</taxon>
        <taxon>Triparmaceae</taxon>
        <taxon>Triparma</taxon>
    </lineage>
</organism>
<dbReference type="PANTHER" id="PTHR24198:SF193">
    <property type="match status" value="1"/>
</dbReference>
<feature type="repeat" description="ANK" evidence="3">
    <location>
        <begin position="200"/>
        <end position="222"/>
    </location>
</feature>
<keyword evidence="2 3" id="KW-0040">ANK repeat</keyword>
<dbReference type="EMBL" id="BRXY01000027">
    <property type="protein sequence ID" value="GMH54480.1"/>
    <property type="molecule type" value="Genomic_DNA"/>
</dbReference>
<evidence type="ECO:0000256" key="2">
    <source>
        <dbReference type="ARBA" id="ARBA00023043"/>
    </source>
</evidence>
<evidence type="ECO:0000256" key="3">
    <source>
        <dbReference type="PROSITE-ProRule" id="PRU00023"/>
    </source>
</evidence>
<proteinExistence type="predicted"/>
<reference evidence="6" key="1">
    <citation type="journal article" date="2023" name="Commun. Biol.">
        <title>Genome analysis of Parmales, the sister group of diatoms, reveals the evolutionary specialization of diatoms from phago-mixotrophs to photoautotrophs.</title>
        <authorList>
            <person name="Ban H."/>
            <person name="Sato S."/>
            <person name="Yoshikawa S."/>
            <person name="Yamada K."/>
            <person name="Nakamura Y."/>
            <person name="Ichinomiya M."/>
            <person name="Sato N."/>
            <person name="Blanc-Mathieu R."/>
            <person name="Endo H."/>
            <person name="Kuwata A."/>
            <person name="Ogata H."/>
        </authorList>
    </citation>
    <scope>NUCLEOTIDE SEQUENCE [LARGE SCALE GENOMIC DNA]</scope>
    <source>
        <strain evidence="6">NIES 3701</strain>
    </source>
</reference>
<evidence type="ECO:0000256" key="4">
    <source>
        <dbReference type="SAM" id="MobiDB-lite"/>
    </source>
</evidence>
<dbReference type="SUPFAM" id="SSF48403">
    <property type="entry name" value="Ankyrin repeat"/>
    <property type="match status" value="1"/>
</dbReference>
<feature type="repeat" description="ANK" evidence="3">
    <location>
        <begin position="314"/>
        <end position="346"/>
    </location>
</feature>
<feature type="region of interest" description="Disordered" evidence="4">
    <location>
        <begin position="547"/>
        <end position="576"/>
    </location>
</feature>
<evidence type="ECO:0000256" key="1">
    <source>
        <dbReference type="ARBA" id="ARBA00022737"/>
    </source>
</evidence>
<dbReference type="PROSITE" id="PS50088">
    <property type="entry name" value="ANK_REPEAT"/>
    <property type="match status" value="4"/>
</dbReference>
<keyword evidence="6" id="KW-1185">Reference proteome</keyword>
<dbReference type="InterPro" id="IPR036770">
    <property type="entry name" value="Ankyrin_rpt-contain_sf"/>
</dbReference>
<dbReference type="Pfam" id="PF12796">
    <property type="entry name" value="Ank_2"/>
    <property type="match status" value="3"/>
</dbReference>
<protein>
    <submittedName>
        <fullName evidence="5">Uncharacterized protein</fullName>
    </submittedName>
</protein>
<dbReference type="InterPro" id="IPR002110">
    <property type="entry name" value="Ankyrin_rpt"/>
</dbReference>
<dbReference type="PROSITE" id="PS50297">
    <property type="entry name" value="ANK_REP_REGION"/>
    <property type="match status" value="3"/>
</dbReference>
<keyword evidence="1" id="KW-0677">Repeat</keyword>
<dbReference type="Gene3D" id="1.25.40.20">
    <property type="entry name" value="Ankyrin repeat-containing domain"/>
    <property type="match status" value="2"/>
</dbReference>
<dbReference type="Proteomes" id="UP001165085">
    <property type="component" value="Unassembled WGS sequence"/>
</dbReference>
<comment type="caution">
    <text evidence="5">The sequence shown here is derived from an EMBL/GenBank/DDBJ whole genome shotgun (WGS) entry which is preliminary data.</text>
</comment>
<name>A0A9W6ZQA5_9STRA</name>
<gene>
    <name evidence="5" type="ORF">TrST_g2220</name>
</gene>
<dbReference type="AlphaFoldDB" id="A0A9W6ZQA5"/>
<feature type="repeat" description="ANK" evidence="3">
    <location>
        <begin position="243"/>
        <end position="264"/>
    </location>
</feature>
<dbReference type="PANTHER" id="PTHR24198">
    <property type="entry name" value="ANKYRIN REPEAT AND PROTEIN KINASE DOMAIN-CONTAINING PROTEIN"/>
    <property type="match status" value="1"/>
</dbReference>
<dbReference type="OrthoDB" id="204376at2759"/>
<sequence length="589" mass="62155">MSAGLMAPVMAPVPERPRIVANVSSLSENTVSLPEAGVSKRAPISYFSPLRGDNEPYNLPMVPPESFRQMTLKMLVRASGSSWTGRMGREATSQHVVENLQADDIAAFSMVASKFPQTLATPYPSTSEAPCPSTLSLAAALGSTKILLYLLTVSGSSKHLSLKNGPNKSGPAFFAASADSLKALKILKDVGVNILEKNSAGNTPLHVACDSGATKVVAYLVKLFKASHDPNILSDVLSAKNNMGLTPLHIAIIHDNMECVEVILAICPELIHQRALLDLTPLHLACMSIGGGNQGLVESLLAAGSRVNDQTNDQRISPLHFAAAVDATQVAGALLRAGACINAKDSSGYTPIHVCALNGSVTSAMLCVQEGGDLTVKSDLDHTALHIAAMKGDSKMALYLLSICSWVKDQPDSKGRTPLIDAIEKSHDSVVSIFLRAGAKASPECVKCASRSLVLSYLGSGELTRRATKVSKEIDLAMGGFNDASKLVFTPEENQAAVVVGKTFGSTIGAHVMSFVGRGWLTPNSSSYIITTAMALDSDLKRKVEASLSGTDSSSDDDEGGFQAPMPVRKRAKRNAKAEIMARNKFGAL</sequence>
<dbReference type="Pfam" id="PF00023">
    <property type="entry name" value="Ank"/>
    <property type="match status" value="1"/>
</dbReference>
<dbReference type="SMART" id="SM00248">
    <property type="entry name" value="ANK"/>
    <property type="match status" value="8"/>
</dbReference>